<evidence type="ECO:0000256" key="1">
    <source>
        <dbReference type="ARBA" id="ARBA00022729"/>
    </source>
</evidence>
<feature type="domain" description="Fe/B12 periplasmic-binding" evidence="2">
    <location>
        <begin position="5"/>
        <end position="252"/>
    </location>
</feature>
<dbReference type="AlphaFoldDB" id="A0A212JAR3"/>
<dbReference type="PANTHER" id="PTHR30535">
    <property type="entry name" value="VITAMIN B12-BINDING PROTEIN"/>
    <property type="match status" value="1"/>
</dbReference>
<sequence length="256" mass="26741">MIAPRIVSLVPSLTELCFDLGLDDRLVGRTDYCIAPAGRVGAIPALGGPGSVDAARLATLAPTHVLISPEENGPAAPGLAAACGAEAVSVQPQRPEDNRDLYRRLGALFGCEREAEALVSRLDAALAEAAACRAGTPRLAVLPLLWKDPWVSAGADTYVGAMLAAVGMGSVAPDPRYPRLADLAEAAAAADWVLPTTEPYPFSETDAATLRRTLARATVEVVDGEALAWYGSRAISALPALARLKRGLLDRRPART</sequence>
<evidence type="ECO:0000259" key="2">
    <source>
        <dbReference type="PROSITE" id="PS50983"/>
    </source>
</evidence>
<dbReference type="EMBL" id="FLUO01000001">
    <property type="protein sequence ID" value="SBV96520.1"/>
    <property type="molecule type" value="Genomic_DNA"/>
</dbReference>
<dbReference type="SUPFAM" id="SSF53807">
    <property type="entry name" value="Helical backbone' metal receptor"/>
    <property type="match status" value="1"/>
</dbReference>
<dbReference type="NCBIfam" id="NF038402">
    <property type="entry name" value="TroA_like"/>
    <property type="match status" value="1"/>
</dbReference>
<dbReference type="PANTHER" id="PTHR30535:SF34">
    <property type="entry name" value="MOLYBDATE-BINDING PROTEIN MOLA"/>
    <property type="match status" value="1"/>
</dbReference>
<protein>
    <submittedName>
        <fullName evidence="3">ABC-type Fe3+-hydroxamate transport system, periplasmic component</fullName>
    </submittedName>
</protein>
<accession>A0A212JAR3</accession>
<keyword evidence="1" id="KW-0732">Signal</keyword>
<dbReference type="Gene3D" id="3.40.50.1980">
    <property type="entry name" value="Nitrogenase molybdenum iron protein domain"/>
    <property type="match status" value="2"/>
</dbReference>
<proteinExistence type="predicted"/>
<evidence type="ECO:0000313" key="3">
    <source>
        <dbReference type="EMBL" id="SBV96520.1"/>
    </source>
</evidence>
<dbReference type="InterPro" id="IPR002491">
    <property type="entry name" value="ABC_transptr_periplasmic_BD"/>
</dbReference>
<dbReference type="InterPro" id="IPR054828">
    <property type="entry name" value="Vit_B12_bind_prot"/>
</dbReference>
<gene>
    <name evidence="3" type="ORF">KL86APRO_10770</name>
</gene>
<dbReference type="Pfam" id="PF01497">
    <property type="entry name" value="Peripla_BP_2"/>
    <property type="match status" value="1"/>
</dbReference>
<reference evidence="3" key="1">
    <citation type="submission" date="2016-04" db="EMBL/GenBank/DDBJ databases">
        <authorList>
            <person name="Evans L.H."/>
            <person name="Alamgir A."/>
            <person name="Owens N."/>
            <person name="Weber N.D."/>
            <person name="Virtaneva K."/>
            <person name="Barbian K."/>
            <person name="Babar A."/>
            <person name="Rosenke K."/>
        </authorList>
    </citation>
    <scope>NUCLEOTIDE SEQUENCE</scope>
    <source>
        <strain evidence="3">86</strain>
    </source>
</reference>
<dbReference type="PROSITE" id="PS50983">
    <property type="entry name" value="FE_B12_PBP"/>
    <property type="match status" value="1"/>
</dbReference>
<organism evidence="3">
    <name type="scientific">uncultured Alphaproteobacteria bacterium</name>
    <dbReference type="NCBI Taxonomy" id="91750"/>
    <lineage>
        <taxon>Bacteria</taxon>
        <taxon>Pseudomonadati</taxon>
        <taxon>Pseudomonadota</taxon>
        <taxon>Alphaproteobacteria</taxon>
        <taxon>environmental samples</taxon>
    </lineage>
</organism>
<dbReference type="InterPro" id="IPR050902">
    <property type="entry name" value="ABC_Transporter_SBP"/>
</dbReference>
<name>A0A212JAR3_9PROT</name>